<dbReference type="CDD" id="cd04301">
    <property type="entry name" value="NAT_SF"/>
    <property type="match status" value="1"/>
</dbReference>
<dbReference type="SUPFAM" id="SSF55729">
    <property type="entry name" value="Acyl-CoA N-acyltransferases (Nat)"/>
    <property type="match status" value="1"/>
</dbReference>
<name>A0A934PQG4_9SPHI</name>
<dbReference type="PROSITE" id="PS51186">
    <property type="entry name" value="GNAT"/>
    <property type="match status" value="1"/>
</dbReference>
<reference evidence="2" key="1">
    <citation type="submission" date="2020-12" db="EMBL/GenBank/DDBJ databases">
        <title>Bacterial novel species Mucilaginibacter sp. SD-g isolated from soil.</title>
        <authorList>
            <person name="Jung H.-Y."/>
        </authorList>
    </citation>
    <scope>NUCLEOTIDE SEQUENCE</scope>
    <source>
        <strain evidence="2">SD-g</strain>
    </source>
</reference>
<feature type="domain" description="N-acetyltransferase" evidence="1">
    <location>
        <begin position="1"/>
        <end position="144"/>
    </location>
</feature>
<dbReference type="Gene3D" id="3.40.630.30">
    <property type="match status" value="1"/>
</dbReference>
<evidence type="ECO:0000313" key="3">
    <source>
        <dbReference type="Proteomes" id="UP000613193"/>
    </source>
</evidence>
<dbReference type="Pfam" id="PF13673">
    <property type="entry name" value="Acetyltransf_10"/>
    <property type="match status" value="1"/>
</dbReference>
<organism evidence="2 3">
    <name type="scientific">Mucilaginibacter segetis</name>
    <dbReference type="NCBI Taxonomy" id="2793071"/>
    <lineage>
        <taxon>Bacteria</taxon>
        <taxon>Pseudomonadati</taxon>
        <taxon>Bacteroidota</taxon>
        <taxon>Sphingobacteriia</taxon>
        <taxon>Sphingobacteriales</taxon>
        <taxon>Sphingobacteriaceae</taxon>
        <taxon>Mucilaginibacter</taxon>
    </lineage>
</organism>
<sequence length="144" mass="16669">MIKFISTEDTLSIRNEVLREGRLTLDECRFPTDDVPGSFHLGYYVDDELACIASFFPKQYEGYEGEGYQLRGMATIERYRAKGIGNKLVNFAITYLREKKVNYLWCNARKKAMPFYMSLGFEVISPEFELNGVGPHHAMYVKIQ</sequence>
<evidence type="ECO:0000259" key="1">
    <source>
        <dbReference type="PROSITE" id="PS51186"/>
    </source>
</evidence>
<dbReference type="RefSeq" id="WP_200063812.1">
    <property type="nucleotide sequence ID" value="NZ_JAEHFW010000001.1"/>
</dbReference>
<evidence type="ECO:0000313" key="2">
    <source>
        <dbReference type="EMBL" id="MBK0378224.1"/>
    </source>
</evidence>
<gene>
    <name evidence="2" type="ORF">I5M19_02840</name>
</gene>
<keyword evidence="3" id="KW-1185">Reference proteome</keyword>
<dbReference type="EMBL" id="JAEHFW010000001">
    <property type="protein sequence ID" value="MBK0378224.1"/>
    <property type="molecule type" value="Genomic_DNA"/>
</dbReference>
<dbReference type="InterPro" id="IPR016181">
    <property type="entry name" value="Acyl_CoA_acyltransferase"/>
</dbReference>
<dbReference type="InterPro" id="IPR000182">
    <property type="entry name" value="GNAT_dom"/>
</dbReference>
<protein>
    <submittedName>
        <fullName evidence="2">GNAT family N-acetyltransferase</fullName>
    </submittedName>
</protein>
<accession>A0A934PQG4</accession>
<dbReference type="GO" id="GO:0016747">
    <property type="term" value="F:acyltransferase activity, transferring groups other than amino-acyl groups"/>
    <property type="evidence" value="ECO:0007669"/>
    <property type="project" value="InterPro"/>
</dbReference>
<proteinExistence type="predicted"/>
<dbReference type="AlphaFoldDB" id="A0A934PQG4"/>
<comment type="caution">
    <text evidence="2">The sequence shown here is derived from an EMBL/GenBank/DDBJ whole genome shotgun (WGS) entry which is preliminary data.</text>
</comment>
<dbReference type="Proteomes" id="UP000613193">
    <property type="component" value="Unassembled WGS sequence"/>
</dbReference>